<evidence type="ECO:0000313" key="1">
    <source>
        <dbReference type="EMBL" id="AJK47309.1"/>
    </source>
</evidence>
<dbReference type="RefSeq" id="WP_042625650.1">
    <property type="nucleotide sequence ID" value="NZ_BSTO01000004.1"/>
</dbReference>
<sequence>MTRDLGLEEVLNDELRDEAWITGRAMFGGWAWLADGNLLCAARHDGMLVRLGKGNDGWAVAMPGIEPMRNGGRPMTGWVWVSPDRCAQDALRRRLLDAALAFVRTLPPK</sequence>
<evidence type="ECO:0008006" key="3">
    <source>
        <dbReference type="Google" id="ProtNLM"/>
    </source>
</evidence>
<organism evidence="1 2">
    <name type="scientific">Burkholderia plantarii</name>
    <dbReference type="NCBI Taxonomy" id="41899"/>
    <lineage>
        <taxon>Bacteria</taxon>
        <taxon>Pseudomonadati</taxon>
        <taxon>Pseudomonadota</taxon>
        <taxon>Betaproteobacteria</taxon>
        <taxon>Burkholderiales</taxon>
        <taxon>Burkholderiaceae</taxon>
        <taxon>Burkholderia</taxon>
    </lineage>
</organism>
<protein>
    <recommendedName>
        <fullName evidence="3">TfoX N-terminal domain-containing protein</fullName>
    </recommendedName>
</protein>
<dbReference type="AlphaFoldDB" id="A0A0B6RYU2"/>
<dbReference type="KEGG" id="bgp:BGL_1c28310"/>
<proteinExistence type="predicted"/>
<evidence type="ECO:0000313" key="2">
    <source>
        <dbReference type="Proteomes" id="UP000031838"/>
    </source>
</evidence>
<gene>
    <name evidence="1" type="ORF">BGL_1c28310</name>
</gene>
<reference evidence="2" key="1">
    <citation type="submission" date="2011-03" db="EMBL/GenBank/DDBJ databases">
        <authorList>
            <person name="Voget S."/>
            <person name="Streit W.R."/>
            <person name="Jaeger K.E."/>
            <person name="Daniel R."/>
        </authorList>
    </citation>
    <scope>NUCLEOTIDE SEQUENCE [LARGE SCALE GENOMIC DNA]</scope>
    <source>
        <strain evidence="2">PG1</strain>
    </source>
</reference>
<name>A0A0B6RYU2_BURPL</name>
<keyword evidence="2" id="KW-1185">Reference proteome</keyword>
<dbReference type="SUPFAM" id="SSF159894">
    <property type="entry name" value="YgaC/TfoX-N like"/>
    <property type="match status" value="1"/>
</dbReference>
<dbReference type="EMBL" id="CP002580">
    <property type="protein sequence ID" value="AJK47309.1"/>
    <property type="molecule type" value="Genomic_DNA"/>
</dbReference>
<reference evidence="1 2" key="2">
    <citation type="journal article" date="2016" name="Appl. Microbiol. Biotechnol.">
        <title>Mutations improving production and secretion of extracellular lipase by Burkholderia glumae PG1.</title>
        <authorList>
            <person name="Knapp A."/>
            <person name="Voget S."/>
            <person name="Gao R."/>
            <person name="Zaburannyi N."/>
            <person name="Krysciak D."/>
            <person name="Breuer M."/>
            <person name="Hauer B."/>
            <person name="Streit W.R."/>
            <person name="Muller R."/>
            <person name="Daniel R."/>
            <person name="Jaeger K.E."/>
        </authorList>
    </citation>
    <scope>NUCLEOTIDE SEQUENCE [LARGE SCALE GENOMIC DNA]</scope>
    <source>
        <strain evidence="1 2">PG1</strain>
    </source>
</reference>
<dbReference type="OrthoDB" id="214902at2"/>
<dbReference type="KEGG" id="bpla:bpln_1g27560"/>
<accession>A0A0B6RYU2</accession>
<dbReference type="HOGENOM" id="CLU_136016_4_1_4"/>
<dbReference type="Proteomes" id="UP000031838">
    <property type="component" value="Chromosome 1"/>
</dbReference>